<evidence type="ECO:0000313" key="1">
    <source>
        <dbReference type="EMBL" id="KAF9537357.1"/>
    </source>
</evidence>
<dbReference type="AlphaFoldDB" id="A0A9P6EWZ7"/>
<evidence type="ECO:0000313" key="2">
    <source>
        <dbReference type="Proteomes" id="UP000723463"/>
    </source>
</evidence>
<name>A0A9P6EWZ7_9FUNG</name>
<reference evidence="1" key="1">
    <citation type="journal article" date="2020" name="Fungal Divers.">
        <title>Resolving the Mortierellaceae phylogeny through synthesis of multi-gene phylogenetics and phylogenomics.</title>
        <authorList>
            <person name="Vandepol N."/>
            <person name="Liber J."/>
            <person name="Desiro A."/>
            <person name="Na H."/>
            <person name="Kennedy M."/>
            <person name="Barry K."/>
            <person name="Grigoriev I.V."/>
            <person name="Miller A.N."/>
            <person name="O'Donnell K."/>
            <person name="Stajich J.E."/>
            <person name="Bonito G."/>
        </authorList>
    </citation>
    <scope>NUCLEOTIDE SEQUENCE</scope>
    <source>
        <strain evidence="1">NRRL 2591</strain>
    </source>
</reference>
<gene>
    <name evidence="1" type="ORF">EC957_008397</name>
</gene>
<proteinExistence type="predicted"/>
<comment type="caution">
    <text evidence="1">The sequence shown here is derived from an EMBL/GenBank/DDBJ whole genome shotgun (WGS) entry which is preliminary data.</text>
</comment>
<dbReference type="EMBL" id="JAAAXW010000415">
    <property type="protein sequence ID" value="KAF9537357.1"/>
    <property type="molecule type" value="Genomic_DNA"/>
</dbReference>
<keyword evidence="2" id="KW-1185">Reference proteome</keyword>
<dbReference type="Proteomes" id="UP000723463">
    <property type="component" value="Unassembled WGS sequence"/>
</dbReference>
<protein>
    <submittedName>
        <fullName evidence="1">Uncharacterized protein</fullName>
    </submittedName>
</protein>
<sequence length="155" mass="17328">MQAQDLPVFGVSGCGKTRSMIEMLCLQWGFYCNAAKSNFGLDDLCRLADFIDNNISDDSTSGCRKAFSSAGWALLQVCPNMFEDVFSHLCLKLHVLTKERKNLASIVREEFESVRRRLAACSYPNFSNESKLWVVINEAQILSDMRSTSFASSSS</sequence>
<organism evidence="1 2">
    <name type="scientific">Mortierella hygrophila</name>
    <dbReference type="NCBI Taxonomy" id="979708"/>
    <lineage>
        <taxon>Eukaryota</taxon>
        <taxon>Fungi</taxon>
        <taxon>Fungi incertae sedis</taxon>
        <taxon>Mucoromycota</taxon>
        <taxon>Mortierellomycotina</taxon>
        <taxon>Mortierellomycetes</taxon>
        <taxon>Mortierellales</taxon>
        <taxon>Mortierellaceae</taxon>
        <taxon>Mortierella</taxon>
    </lineage>
</organism>
<accession>A0A9P6EWZ7</accession>